<evidence type="ECO:0000256" key="6">
    <source>
        <dbReference type="ARBA" id="ARBA00022679"/>
    </source>
</evidence>
<dbReference type="EMBL" id="JAMQYH010000002">
    <property type="protein sequence ID" value="KAJ1698636.1"/>
    <property type="molecule type" value="Genomic_DNA"/>
</dbReference>
<evidence type="ECO:0000256" key="12">
    <source>
        <dbReference type="ARBA" id="ARBA00023211"/>
    </source>
</evidence>
<organism evidence="14 15">
    <name type="scientific">Rhynchospora breviuscula</name>
    <dbReference type="NCBI Taxonomy" id="2022672"/>
    <lineage>
        <taxon>Eukaryota</taxon>
        <taxon>Viridiplantae</taxon>
        <taxon>Streptophyta</taxon>
        <taxon>Embryophyta</taxon>
        <taxon>Tracheophyta</taxon>
        <taxon>Spermatophyta</taxon>
        <taxon>Magnoliopsida</taxon>
        <taxon>Liliopsida</taxon>
        <taxon>Poales</taxon>
        <taxon>Cyperaceae</taxon>
        <taxon>Cyperoideae</taxon>
        <taxon>Rhynchosporeae</taxon>
        <taxon>Rhynchospora</taxon>
    </lineage>
</organism>
<dbReference type="OrthoDB" id="2139606at2759"/>
<protein>
    <recommendedName>
        <fullName evidence="13">Hexosyltransferase</fullName>
        <ecNumber evidence="13">2.4.1.-</ecNumber>
    </recommendedName>
</protein>
<dbReference type="PANTHER" id="PTHR11214:SF383">
    <property type="entry name" value="HEXOSYLTRANSFERASE"/>
    <property type="match status" value="1"/>
</dbReference>
<evidence type="ECO:0000256" key="7">
    <source>
        <dbReference type="ARBA" id="ARBA00022692"/>
    </source>
</evidence>
<evidence type="ECO:0000256" key="13">
    <source>
        <dbReference type="RuleBase" id="RU363063"/>
    </source>
</evidence>
<evidence type="ECO:0000256" key="1">
    <source>
        <dbReference type="ARBA" id="ARBA00001936"/>
    </source>
</evidence>
<dbReference type="AlphaFoldDB" id="A0A9Q0HU85"/>
<proteinExistence type="inferred from homology"/>
<comment type="pathway">
    <text evidence="3">Protein modification; protein glycosylation.</text>
</comment>
<keyword evidence="11 13" id="KW-0472">Membrane</keyword>
<evidence type="ECO:0000256" key="9">
    <source>
        <dbReference type="ARBA" id="ARBA00022989"/>
    </source>
</evidence>
<dbReference type="GO" id="GO:0016758">
    <property type="term" value="F:hexosyltransferase activity"/>
    <property type="evidence" value="ECO:0007669"/>
    <property type="project" value="InterPro"/>
</dbReference>
<evidence type="ECO:0000256" key="5">
    <source>
        <dbReference type="ARBA" id="ARBA00022676"/>
    </source>
</evidence>
<gene>
    <name evidence="14" type="ORF">LUZ63_007148</name>
</gene>
<keyword evidence="9 13" id="KW-1133">Transmembrane helix</keyword>
<keyword evidence="7 13" id="KW-0812">Transmembrane</keyword>
<dbReference type="EC" id="2.4.1.-" evidence="13"/>
<sequence length="311" mass="35680">MSTMKGCCQTKAFAGAPCGTPVLIVILPLALLCTLFLIISSPNHFQFSFFSNCQPNEVSDASLDNSEPDFRLLIGILTIPNNYKRRHLLRMVYDLQRPFPRAQVDVRFVFCNLTTDEQREFIALEILAHNDIIILNCKENMNDGKTYKYFSSLPQMFEGEDKPYDYVMKTDDDTYLHFHNFLESLRGKPKEDMYWGSGMPMLDQDFPPFMVGTGYILSWDLIEWIATSDIPRNDPAGPEDIYTGMWLDKAGKGINRYNMGPRVYNFNGTEAKDFLPETIAVHSLKNDFMWATTLKHFNATATIKPSILYHV</sequence>
<keyword evidence="5 13" id="KW-0328">Glycosyltransferase</keyword>
<keyword evidence="6" id="KW-0808">Transferase</keyword>
<dbReference type="GO" id="GO:0000139">
    <property type="term" value="C:Golgi membrane"/>
    <property type="evidence" value="ECO:0007669"/>
    <property type="project" value="UniProtKB-SubCell"/>
</dbReference>
<dbReference type="PANTHER" id="PTHR11214">
    <property type="entry name" value="BETA-1,3-N-ACETYLGLUCOSAMINYLTRANSFERASE"/>
    <property type="match status" value="1"/>
</dbReference>
<keyword evidence="12 13" id="KW-0464">Manganese</keyword>
<comment type="cofactor">
    <cofactor evidence="1 13">
        <name>Mn(2+)</name>
        <dbReference type="ChEBI" id="CHEBI:29035"/>
    </cofactor>
</comment>
<evidence type="ECO:0000313" key="15">
    <source>
        <dbReference type="Proteomes" id="UP001151287"/>
    </source>
</evidence>
<evidence type="ECO:0000256" key="2">
    <source>
        <dbReference type="ARBA" id="ARBA00004323"/>
    </source>
</evidence>
<accession>A0A9Q0HU85</accession>
<evidence type="ECO:0000256" key="4">
    <source>
        <dbReference type="ARBA" id="ARBA00008661"/>
    </source>
</evidence>
<dbReference type="FunFam" id="3.90.550.50:FF:000027">
    <property type="entry name" value="Hexosyltransferase"/>
    <property type="match status" value="1"/>
</dbReference>
<dbReference type="Pfam" id="PF01762">
    <property type="entry name" value="Galactosyl_T"/>
    <property type="match status" value="1"/>
</dbReference>
<evidence type="ECO:0000256" key="11">
    <source>
        <dbReference type="ARBA" id="ARBA00023136"/>
    </source>
</evidence>
<evidence type="ECO:0000256" key="3">
    <source>
        <dbReference type="ARBA" id="ARBA00004922"/>
    </source>
</evidence>
<evidence type="ECO:0000313" key="14">
    <source>
        <dbReference type="EMBL" id="KAJ1698636.1"/>
    </source>
</evidence>
<evidence type="ECO:0000256" key="10">
    <source>
        <dbReference type="ARBA" id="ARBA00023034"/>
    </source>
</evidence>
<dbReference type="Gene3D" id="3.90.550.50">
    <property type="match status" value="1"/>
</dbReference>
<reference evidence="14" key="1">
    <citation type="journal article" date="2022" name="Cell">
        <title>Repeat-based holocentromeres influence genome architecture and karyotype evolution.</title>
        <authorList>
            <person name="Hofstatter P.G."/>
            <person name="Thangavel G."/>
            <person name="Lux T."/>
            <person name="Neumann P."/>
            <person name="Vondrak T."/>
            <person name="Novak P."/>
            <person name="Zhang M."/>
            <person name="Costa L."/>
            <person name="Castellani M."/>
            <person name="Scott A."/>
            <person name="Toegelov H."/>
            <person name="Fuchs J."/>
            <person name="Mata-Sucre Y."/>
            <person name="Dias Y."/>
            <person name="Vanzela A.L.L."/>
            <person name="Huettel B."/>
            <person name="Almeida C.C.S."/>
            <person name="Simkova H."/>
            <person name="Souza G."/>
            <person name="Pedrosa-Harand A."/>
            <person name="Macas J."/>
            <person name="Mayer K.F.X."/>
            <person name="Houben A."/>
            <person name="Marques A."/>
        </authorList>
    </citation>
    <scope>NUCLEOTIDE SEQUENCE</scope>
    <source>
        <tissue evidence="14">Leaves</tissue>
    </source>
</reference>
<keyword evidence="10 13" id="KW-0333">Golgi apparatus</keyword>
<feature type="transmembrane region" description="Helical" evidence="13">
    <location>
        <begin position="12"/>
        <end position="39"/>
    </location>
</feature>
<comment type="similarity">
    <text evidence="4 13">Belongs to the glycosyltransferase 31 family.</text>
</comment>
<comment type="caution">
    <text evidence="14">The sequence shown here is derived from an EMBL/GenBank/DDBJ whole genome shotgun (WGS) entry which is preliminary data.</text>
</comment>
<dbReference type="Proteomes" id="UP001151287">
    <property type="component" value="Unassembled WGS sequence"/>
</dbReference>
<keyword evidence="8 13" id="KW-0735">Signal-anchor</keyword>
<evidence type="ECO:0000256" key="8">
    <source>
        <dbReference type="ARBA" id="ARBA00022968"/>
    </source>
</evidence>
<keyword evidence="15" id="KW-1185">Reference proteome</keyword>
<dbReference type="InterPro" id="IPR002659">
    <property type="entry name" value="Glyco_trans_31"/>
</dbReference>
<comment type="subcellular location">
    <subcellularLocation>
        <location evidence="2 13">Golgi apparatus membrane</location>
        <topology evidence="2 13">Single-pass type II membrane protein</topology>
    </subcellularLocation>
</comment>
<name>A0A9Q0HU85_9POAL</name>